<gene>
    <name evidence="1" type="ORF">Zmor_006070</name>
</gene>
<dbReference type="Proteomes" id="UP001168821">
    <property type="component" value="Unassembled WGS sequence"/>
</dbReference>
<proteinExistence type="predicted"/>
<protein>
    <submittedName>
        <fullName evidence="1">Uncharacterized protein</fullName>
    </submittedName>
</protein>
<dbReference type="EMBL" id="JALNTZ010000002">
    <property type="protein sequence ID" value="KAJ3661683.1"/>
    <property type="molecule type" value="Genomic_DNA"/>
</dbReference>
<evidence type="ECO:0000313" key="2">
    <source>
        <dbReference type="Proteomes" id="UP001168821"/>
    </source>
</evidence>
<sequence length="217" mass="25232">MDPKNCPVRLFRMLNSQRGNHITTDRLFLTVNPEWKNNNSKGYFKNCPVGKNEISKWTKEAQKKIQIILIVQRQSPSLQKLELRNMKLLKLLVILVLRLSKATVKPLLSVSQLPGLSVTRAVWTISQIRAIARFFQESDSVIRADVVLRNYFEEFSRFEDTDRTMSDVRKKIVLTLEKKAEIIQKSGQGIPVHQVAADLMSVRNLQRKIRNQIRNRH</sequence>
<accession>A0AA38IU40</accession>
<comment type="caution">
    <text evidence="1">The sequence shown here is derived from an EMBL/GenBank/DDBJ whole genome shotgun (WGS) entry which is preliminary data.</text>
</comment>
<keyword evidence="2" id="KW-1185">Reference proteome</keyword>
<evidence type="ECO:0000313" key="1">
    <source>
        <dbReference type="EMBL" id="KAJ3661683.1"/>
    </source>
</evidence>
<reference evidence="1" key="1">
    <citation type="journal article" date="2023" name="G3 (Bethesda)">
        <title>Whole genome assemblies of Zophobas morio and Tenebrio molitor.</title>
        <authorList>
            <person name="Kaur S."/>
            <person name="Stinson S.A."/>
            <person name="diCenzo G.C."/>
        </authorList>
    </citation>
    <scope>NUCLEOTIDE SEQUENCE</scope>
    <source>
        <strain evidence="1">QUZm001</strain>
    </source>
</reference>
<organism evidence="1 2">
    <name type="scientific">Zophobas morio</name>
    <dbReference type="NCBI Taxonomy" id="2755281"/>
    <lineage>
        <taxon>Eukaryota</taxon>
        <taxon>Metazoa</taxon>
        <taxon>Ecdysozoa</taxon>
        <taxon>Arthropoda</taxon>
        <taxon>Hexapoda</taxon>
        <taxon>Insecta</taxon>
        <taxon>Pterygota</taxon>
        <taxon>Neoptera</taxon>
        <taxon>Endopterygota</taxon>
        <taxon>Coleoptera</taxon>
        <taxon>Polyphaga</taxon>
        <taxon>Cucujiformia</taxon>
        <taxon>Tenebrionidae</taxon>
        <taxon>Zophobas</taxon>
    </lineage>
</organism>
<dbReference type="AlphaFoldDB" id="A0AA38IU40"/>
<name>A0AA38IU40_9CUCU</name>